<dbReference type="Proteomes" id="UP000005237">
    <property type="component" value="Unassembled WGS sequence"/>
</dbReference>
<feature type="region of interest" description="Disordered" evidence="1">
    <location>
        <begin position="131"/>
        <end position="164"/>
    </location>
</feature>
<organism evidence="2 3">
    <name type="scientific">Caenorhabditis japonica</name>
    <dbReference type="NCBI Taxonomy" id="281687"/>
    <lineage>
        <taxon>Eukaryota</taxon>
        <taxon>Metazoa</taxon>
        <taxon>Ecdysozoa</taxon>
        <taxon>Nematoda</taxon>
        <taxon>Chromadorea</taxon>
        <taxon>Rhabditida</taxon>
        <taxon>Rhabditina</taxon>
        <taxon>Rhabditomorpha</taxon>
        <taxon>Rhabditoidea</taxon>
        <taxon>Rhabditidae</taxon>
        <taxon>Peloderinae</taxon>
        <taxon>Caenorhabditis</taxon>
    </lineage>
</organism>
<dbReference type="EnsemblMetazoa" id="CJA15192.1">
    <property type="protein sequence ID" value="CJA15192.1"/>
    <property type="gene ID" value="WBGene00134396"/>
</dbReference>
<sequence length="182" mass="19900">MSETVSLKRPHSPSDVSEEPDEKYRPQPLLVNPAALGGIPVSAARGAPAVPNGFPSILQYYQILQQMHQNNQIDITGLPKKDAKEEVLTATPSGQTSRRHTLSLSERPHRAAKPPVPYINPLLFFPPHVVAPQSDAHSLPPPPPPTISSERPQSPAQHTYTIPSFQRADEEIYSVWGEAKSG</sequence>
<reference evidence="3" key="1">
    <citation type="submission" date="2010-08" db="EMBL/GenBank/DDBJ databases">
        <authorList>
            <consortium name="Caenorhabditis japonica Sequencing Consortium"/>
            <person name="Wilson R.K."/>
        </authorList>
    </citation>
    <scope>NUCLEOTIDE SEQUENCE [LARGE SCALE GENOMIC DNA]</scope>
    <source>
        <strain evidence="3">DF5081</strain>
    </source>
</reference>
<feature type="compositionally biased region" description="Polar residues" evidence="1">
    <location>
        <begin position="147"/>
        <end position="164"/>
    </location>
</feature>
<dbReference type="AlphaFoldDB" id="A0A8R1I2F9"/>
<evidence type="ECO:0000313" key="3">
    <source>
        <dbReference type="Proteomes" id="UP000005237"/>
    </source>
</evidence>
<feature type="region of interest" description="Disordered" evidence="1">
    <location>
        <begin position="84"/>
        <end position="112"/>
    </location>
</feature>
<protein>
    <submittedName>
        <fullName evidence="2">Uncharacterized protein</fullName>
    </submittedName>
</protein>
<keyword evidence="3" id="KW-1185">Reference proteome</keyword>
<evidence type="ECO:0000313" key="2">
    <source>
        <dbReference type="EnsemblMetazoa" id="CJA15192.1"/>
    </source>
</evidence>
<feature type="region of interest" description="Disordered" evidence="1">
    <location>
        <begin position="1"/>
        <end position="27"/>
    </location>
</feature>
<accession>A0A8R1I2F9</accession>
<reference evidence="2" key="2">
    <citation type="submission" date="2022-06" db="UniProtKB">
        <authorList>
            <consortium name="EnsemblMetazoa"/>
        </authorList>
    </citation>
    <scope>IDENTIFICATION</scope>
    <source>
        <strain evidence="2">DF5081</strain>
    </source>
</reference>
<proteinExistence type="predicted"/>
<evidence type="ECO:0000256" key="1">
    <source>
        <dbReference type="SAM" id="MobiDB-lite"/>
    </source>
</evidence>
<name>A0A8R1I2F9_CAEJA</name>